<proteinExistence type="predicted"/>
<evidence type="ECO:0000313" key="5">
    <source>
        <dbReference type="EMBL" id="TPX77348.1"/>
    </source>
</evidence>
<comment type="subcellular location">
    <subcellularLocation>
        <location evidence="1">Nucleus</location>
    </subcellularLocation>
</comment>
<organism evidence="5 6">
    <name type="scientific">Chytriomyces confervae</name>
    <dbReference type="NCBI Taxonomy" id="246404"/>
    <lineage>
        <taxon>Eukaryota</taxon>
        <taxon>Fungi</taxon>
        <taxon>Fungi incertae sedis</taxon>
        <taxon>Chytridiomycota</taxon>
        <taxon>Chytridiomycota incertae sedis</taxon>
        <taxon>Chytridiomycetes</taxon>
        <taxon>Chytridiales</taxon>
        <taxon>Chytriomycetaceae</taxon>
        <taxon>Chytriomyces</taxon>
    </lineage>
</organism>
<accession>A0A507FPG6</accession>
<dbReference type="InterPro" id="IPR001680">
    <property type="entry name" value="WD40_rpt"/>
</dbReference>
<dbReference type="STRING" id="246404.A0A507FPG6"/>
<dbReference type="OrthoDB" id="4703at2759"/>
<dbReference type="PANTHER" id="PTHR15052:SF2">
    <property type="entry name" value="GENERAL TRANSCRIPTION FACTOR 3C POLYPEPTIDE 2"/>
    <property type="match status" value="1"/>
</dbReference>
<dbReference type="SMART" id="SM00320">
    <property type="entry name" value="WD40"/>
    <property type="match status" value="5"/>
</dbReference>
<evidence type="ECO:0000256" key="4">
    <source>
        <dbReference type="SAM" id="MobiDB-lite"/>
    </source>
</evidence>
<evidence type="ECO:0000256" key="1">
    <source>
        <dbReference type="ARBA" id="ARBA00004123"/>
    </source>
</evidence>
<keyword evidence="6" id="KW-1185">Reference proteome</keyword>
<evidence type="ECO:0000256" key="2">
    <source>
        <dbReference type="ARBA" id="ARBA00023163"/>
    </source>
</evidence>
<keyword evidence="3" id="KW-0539">Nucleus</keyword>
<dbReference type="Gene3D" id="2.130.10.10">
    <property type="entry name" value="YVTN repeat-like/Quinoprotein amine dehydrogenase"/>
    <property type="match status" value="1"/>
</dbReference>
<feature type="region of interest" description="Disordered" evidence="4">
    <location>
        <begin position="1"/>
        <end position="140"/>
    </location>
</feature>
<feature type="compositionally biased region" description="Basic residues" evidence="4">
    <location>
        <begin position="122"/>
        <end position="140"/>
    </location>
</feature>
<reference evidence="5 6" key="1">
    <citation type="journal article" date="2019" name="Sci. Rep.">
        <title>Comparative genomics of chytrid fungi reveal insights into the obligate biotrophic and pathogenic lifestyle of Synchytrium endobioticum.</title>
        <authorList>
            <person name="van de Vossenberg B.T.L.H."/>
            <person name="Warris S."/>
            <person name="Nguyen H.D.T."/>
            <person name="van Gent-Pelzer M.P.E."/>
            <person name="Joly D.L."/>
            <person name="van de Geest H.C."/>
            <person name="Bonants P.J.M."/>
            <person name="Smith D.S."/>
            <person name="Levesque C.A."/>
            <person name="van der Lee T.A.J."/>
        </authorList>
    </citation>
    <scope>NUCLEOTIDE SEQUENCE [LARGE SCALE GENOMIC DNA]</scope>
    <source>
        <strain evidence="5 6">CBS 675.73</strain>
    </source>
</reference>
<feature type="compositionally biased region" description="Low complexity" evidence="4">
    <location>
        <begin position="48"/>
        <end position="57"/>
    </location>
</feature>
<dbReference type="InterPro" id="IPR015943">
    <property type="entry name" value="WD40/YVTN_repeat-like_dom_sf"/>
</dbReference>
<dbReference type="GO" id="GO:0005634">
    <property type="term" value="C:nucleus"/>
    <property type="evidence" value="ECO:0007669"/>
    <property type="project" value="UniProtKB-SubCell"/>
</dbReference>
<dbReference type="InterPro" id="IPR052416">
    <property type="entry name" value="GTF3C_component"/>
</dbReference>
<dbReference type="GO" id="GO:0006383">
    <property type="term" value="P:transcription by RNA polymerase III"/>
    <property type="evidence" value="ECO:0007669"/>
    <property type="project" value="TreeGrafter"/>
</dbReference>
<comment type="caution">
    <text evidence="5">The sequence shown here is derived from an EMBL/GenBank/DDBJ whole genome shotgun (WGS) entry which is preliminary data.</text>
</comment>
<dbReference type="Proteomes" id="UP000320333">
    <property type="component" value="Unassembled WGS sequence"/>
</dbReference>
<gene>
    <name evidence="5" type="ORF">CcCBS67573_g01382</name>
</gene>
<dbReference type="EMBL" id="QEAP01000023">
    <property type="protein sequence ID" value="TPX77348.1"/>
    <property type="molecule type" value="Genomic_DNA"/>
</dbReference>
<evidence type="ECO:0000313" key="6">
    <source>
        <dbReference type="Proteomes" id="UP000320333"/>
    </source>
</evidence>
<feature type="compositionally biased region" description="Basic and acidic residues" evidence="4">
    <location>
        <begin position="110"/>
        <end position="121"/>
    </location>
</feature>
<name>A0A507FPG6_9FUNG</name>
<dbReference type="PANTHER" id="PTHR15052">
    <property type="entry name" value="RNA POLYMERASE III TRANSCRIPTION INITIATION FACTOR COMPLEX SUBUNIT"/>
    <property type="match status" value="1"/>
</dbReference>
<feature type="compositionally biased region" description="Basic residues" evidence="4">
    <location>
        <begin position="58"/>
        <end position="69"/>
    </location>
</feature>
<dbReference type="SUPFAM" id="SSF50978">
    <property type="entry name" value="WD40 repeat-like"/>
    <property type="match status" value="1"/>
</dbReference>
<evidence type="ECO:0000256" key="3">
    <source>
        <dbReference type="ARBA" id="ARBA00023242"/>
    </source>
</evidence>
<dbReference type="InterPro" id="IPR036322">
    <property type="entry name" value="WD40_repeat_dom_sf"/>
</dbReference>
<dbReference type="AlphaFoldDB" id="A0A507FPG6"/>
<protein>
    <submittedName>
        <fullName evidence="5">Uncharacterized protein</fullName>
    </submittedName>
</protein>
<dbReference type="GO" id="GO:0000127">
    <property type="term" value="C:transcription factor TFIIIC complex"/>
    <property type="evidence" value="ECO:0007669"/>
    <property type="project" value="TreeGrafter"/>
</dbReference>
<keyword evidence="2" id="KW-0804">Transcription</keyword>
<sequence length="674" mass="73970">MEEITQTPAKRKRRTPEELAADPKYVARKQKQKLAKEPVDPPALNDEQQPVEQQPKKQQPKKKGPRSKVAKPLAPVTGSADDNPADPAPVPAVLGVGDATPAPPSVGADASKKQKPADKPPKRTYKPKGPKAPKKRAKSRVGKYWHLESFASDIFIDDDAKFPSARPIYPTVRPAKTSFVQVSETEKQSYIPKAVTRNLESMAYAKANEGGDRFELLPHSARSLEAGEKNRKKFVLNFGGSVWGLDWAKVNDSKYQYVAIGGYRNNAETHCLLNSKQTLENPVEDSLKGCVQIWKIDTSGESDPTLEIGFLLEYGVVYGLEWGSGCYFEDLSDFESEKHNGTIPDSDLPRLGLLAVSFGDGSCRIINVPHPAALKSALDINPSVPAFVVHDTLLWKPSWGGTDFLATGCANGNIAVWDIRTVMESKLETENPAAEDPTHNTAIFKVQWDDDEPGEVGASSGYRLVSGGADGQILVHDLRDPWASHLVYKLRGIVTGMAIAPKMNAFVVAHYHHSVHYFRSTELDTGSTEVIKTGICSFPLESDSRISKSVSGHLALVWDMEVPPLYPFVASVSVDGCAKMSNLNRTVTKTFRPIQHNLYQLGYDSETQTFKYIEDTPEEDLGDLAKKGESPTILFPPEIALQKVSFNKNKGCIQWVATGGTAGLVRIETVFDES</sequence>